<comment type="similarity">
    <text evidence="8">Belongs to the MQO family.</text>
</comment>
<dbReference type="Gene3D" id="3.50.50.60">
    <property type="entry name" value="FAD/NAD(P)-binding domain"/>
    <property type="match status" value="1"/>
</dbReference>
<evidence type="ECO:0000256" key="8">
    <source>
        <dbReference type="HAMAP-Rule" id="MF_00212"/>
    </source>
</evidence>
<evidence type="ECO:0000256" key="1">
    <source>
        <dbReference type="ARBA" id="ARBA00001139"/>
    </source>
</evidence>
<dbReference type="OrthoDB" id="9763983at2"/>
<dbReference type="AlphaFoldDB" id="A0A1I5PS84"/>
<dbReference type="Gene3D" id="3.30.9.10">
    <property type="entry name" value="D-Amino Acid Oxidase, subunit A, domain 2"/>
    <property type="match status" value="1"/>
</dbReference>
<evidence type="ECO:0000256" key="3">
    <source>
        <dbReference type="ARBA" id="ARBA00005012"/>
    </source>
</evidence>
<dbReference type="Proteomes" id="UP000198857">
    <property type="component" value="Unassembled WGS sequence"/>
</dbReference>
<evidence type="ECO:0000256" key="6">
    <source>
        <dbReference type="ARBA" id="ARBA00022827"/>
    </source>
</evidence>
<dbReference type="STRING" id="1523247.SAMN05660464_2939"/>
<name>A0A1I5PS84_9ACTN</name>
<sequence length="497" mass="52917">MSTDLAVATDPDVVLVGGGVMSATLASLLGVLAPEWSVTVFESAADVAGESSDAWNNAGTGHAALCELNYTPAGADGRVDTTKARAINEQFQVSRQFWSHLVRTGLTGSPKDFITPVPHVSFVTGEQGRTYMRNRHAALSAEPLFAGLEYTDDPAELASWVPLVMDGRDPQQVVAATRSVAGTDVNFGALTRLLLAQGEARGVQVHTSQRVTDLDRLPDGRWKVTVTDRRTGEERTLRTRFVFVGAGGGALPLLQKAAIPEIRGFGGFPVSGKFLRTRSPELVTKHQAKVYGQAAVGAPPMSVPHLDLRLVDGEYSLLFGPYAGWSPRFLKAGSVLDLPLSVKPNNLGSMLGVARTELELTKYLVTEVLASRSAKHRTLQGFVPLAEQGDWEMITAGQRVQVIKADPRTGKGVLQFGTELIVGSDGSIAGLLGASPGASTAVSAMLTLVERCFPDRVAARRPALEEAIPSYGRDLSADPALLAAVREETTRTLELNG</sequence>
<evidence type="ECO:0000256" key="2">
    <source>
        <dbReference type="ARBA" id="ARBA00001974"/>
    </source>
</evidence>
<dbReference type="EC" id="1.1.5.4" evidence="8"/>
<evidence type="ECO:0000313" key="10">
    <source>
        <dbReference type="Proteomes" id="UP000198857"/>
    </source>
</evidence>
<dbReference type="SUPFAM" id="SSF51905">
    <property type="entry name" value="FAD/NAD(P)-binding domain"/>
    <property type="match status" value="1"/>
</dbReference>
<dbReference type="NCBIfam" id="NF003611">
    <property type="entry name" value="PRK05257.3-2"/>
    <property type="match status" value="1"/>
</dbReference>
<keyword evidence="4 8" id="KW-0816">Tricarboxylic acid cycle</keyword>
<dbReference type="HAMAP" id="MF_00212">
    <property type="entry name" value="MQO"/>
    <property type="match status" value="1"/>
</dbReference>
<evidence type="ECO:0000256" key="7">
    <source>
        <dbReference type="ARBA" id="ARBA00023002"/>
    </source>
</evidence>
<organism evidence="9 10">
    <name type="scientific">Geodermatophilus dictyosporus</name>
    <dbReference type="NCBI Taxonomy" id="1523247"/>
    <lineage>
        <taxon>Bacteria</taxon>
        <taxon>Bacillati</taxon>
        <taxon>Actinomycetota</taxon>
        <taxon>Actinomycetes</taxon>
        <taxon>Geodermatophilales</taxon>
        <taxon>Geodermatophilaceae</taxon>
        <taxon>Geodermatophilus</taxon>
    </lineage>
</organism>
<dbReference type="PANTHER" id="PTHR43104:SF2">
    <property type="entry name" value="L-2-HYDROXYGLUTARATE DEHYDROGENASE, MITOCHONDRIAL"/>
    <property type="match status" value="1"/>
</dbReference>
<reference evidence="10" key="1">
    <citation type="submission" date="2016-10" db="EMBL/GenBank/DDBJ databases">
        <authorList>
            <person name="Varghese N."/>
            <person name="Submissions S."/>
        </authorList>
    </citation>
    <scope>NUCLEOTIDE SEQUENCE [LARGE SCALE GENOMIC DNA]</scope>
    <source>
        <strain evidence="10">DSM 44208</strain>
    </source>
</reference>
<comment type="catalytic activity">
    <reaction evidence="1 8">
        <text>(S)-malate + a quinone = a quinol + oxaloacetate</text>
        <dbReference type="Rhea" id="RHEA:46012"/>
        <dbReference type="ChEBI" id="CHEBI:15589"/>
        <dbReference type="ChEBI" id="CHEBI:16452"/>
        <dbReference type="ChEBI" id="CHEBI:24646"/>
        <dbReference type="ChEBI" id="CHEBI:132124"/>
        <dbReference type="EC" id="1.1.5.4"/>
    </reaction>
</comment>
<proteinExistence type="inferred from homology"/>
<comment type="pathway">
    <text evidence="3 8">Carbohydrate metabolism; tricarboxylic acid cycle; oxaloacetate from (S)-malate (quinone route): step 1/1.</text>
</comment>
<comment type="cofactor">
    <cofactor evidence="2 8">
        <name>FAD</name>
        <dbReference type="ChEBI" id="CHEBI:57692"/>
    </cofactor>
</comment>
<dbReference type="EMBL" id="FOWQ01000004">
    <property type="protein sequence ID" value="SFP36516.1"/>
    <property type="molecule type" value="Genomic_DNA"/>
</dbReference>
<dbReference type="NCBIfam" id="TIGR01320">
    <property type="entry name" value="mal_quin_oxido"/>
    <property type="match status" value="1"/>
</dbReference>
<dbReference type="NCBIfam" id="NF009875">
    <property type="entry name" value="PRK13339.1"/>
    <property type="match status" value="1"/>
</dbReference>
<keyword evidence="10" id="KW-1185">Reference proteome</keyword>
<dbReference type="PANTHER" id="PTHR43104">
    <property type="entry name" value="L-2-HYDROXYGLUTARATE DEHYDROGENASE, MITOCHONDRIAL"/>
    <property type="match status" value="1"/>
</dbReference>
<dbReference type="GO" id="GO:0047545">
    <property type="term" value="F:(S)-2-hydroxyglutarate dehydrogenase activity"/>
    <property type="evidence" value="ECO:0007669"/>
    <property type="project" value="TreeGrafter"/>
</dbReference>
<dbReference type="InterPro" id="IPR006231">
    <property type="entry name" value="MQO"/>
</dbReference>
<dbReference type="Pfam" id="PF06039">
    <property type="entry name" value="Mqo"/>
    <property type="match status" value="1"/>
</dbReference>
<keyword evidence="7 8" id="KW-0560">Oxidoreductase</keyword>
<dbReference type="GO" id="GO:0008924">
    <property type="term" value="F:L-malate dehydrogenase (quinone) activity"/>
    <property type="evidence" value="ECO:0007669"/>
    <property type="project" value="UniProtKB-UniRule"/>
</dbReference>
<evidence type="ECO:0000256" key="5">
    <source>
        <dbReference type="ARBA" id="ARBA00022630"/>
    </source>
</evidence>
<protein>
    <recommendedName>
        <fullName evidence="8">Probable malate:quinone oxidoreductase</fullName>
        <ecNumber evidence="8">1.1.5.4</ecNumber>
    </recommendedName>
    <alternativeName>
        <fullName evidence="8">MQO</fullName>
    </alternativeName>
    <alternativeName>
        <fullName evidence="8">Malate dehydrogenase [quinone]</fullName>
    </alternativeName>
</protein>
<keyword evidence="5 8" id="KW-0285">Flavoprotein</keyword>
<dbReference type="GO" id="GO:0006099">
    <property type="term" value="P:tricarboxylic acid cycle"/>
    <property type="evidence" value="ECO:0007669"/>
    <property type="project" value="UniProtKB-UniRule"/>
</dbReference>
<dbReference type="UniPathway" id="UPA00223">
    <property type="reaction ID" value="UER01008"/>
</dbReference>
<keyword evidence="6 8" id="KW-0274">FAD</keyword>
<evidence type="ECO:0000313" key="9">
    <source>
        <dbReference type="EMBL" id="SFP36516.1"/>
    </source>
</evidence>
<dbReference type="RefSeq" id="WP_091110430.1">
    <property type="nucleotide sequence ID" value="NZ_FOWQ01000004.1"/>
</dbReference>
<gene>
    <name evidence="8" type="primary">mqo</name>
    <name evidence="9" type="ORF">SAMN05660464_2939</name>
</gene>
<accession>A0A1I5PS84</accession>
<dbReference type="InterPro" id="IPR036188">
    <property type="entry name" value="FAD/NAD-bd_sf"/>
</dbReference>
<dbReference type="NCBIfam" id="NF003606">
    <property type="entry name" value="PRK05257.2-1"/>
    <property type="match status" value="1"/>
</dbReference>
<evidence type="ECO:0000256" key="4">
    <source>
        <dbReference type="ARBA" id="ARBA00022532"/>
    </source>
</evidence>